<comment type="caution">
    <text evidence="2">The sequence shown here is derived from an EMBL/GenBank/DDBJ whole genome shotgun (WGS) entry which is preliminary data.</text>
</comment>
<dbReference type="Proteomes" id="UP000599312">
    <property type="component" value="Unassembled WGS sequence"/>
</dbReference>
<dbReference type="PROSITE" id="PS51459">
    <property type="entry name" value="FIDO"/>
    <property type="match status" value="1"/>
</dbReference>
<protein>
    <submittedName>
        <fullName evidence="2">Type II toxin-antitoxin system death-on-curing family toxin</fullName>
    </submittedName>
</protein>
<reference evidence="2" key="1">
    <citation type="submission" date="2020-11" db="EMBL/GenBank/DDBJ databases">
        <authorList>
            <person name="Kim M.K."/>
        </authorList>
    </citation>
    <scope>NUCLEOTIDE SEQUENCE</scope>
    <source>
        <strain evidence="2">BT350</strain>
    </source>
</reference>
<feature type="domain" description="Fido" evidence="1">
    <location>
        <begin position="6"/>
        <end position="124"/>
    </location>
</feature>
<dbReference type="EMBL" id="JADQDO010000012">
    <property type="protein sequence ID" value="MBF9235346.1"/>
    <property type="molecule type" value="Genomic_DNA"/>
</dbReference>
<dbReference type="InterPro" id="IPR036597">
    <property type="entry name" value="Fido-like_dom_sf"/>
</dbReference>
<sequence>MAPIWVAKATVLALHDEQIAEHGGLSGIKDEGLLESALARAQNLSGYGTPNTVDLAAAYGFGIARNHAFVDGNKRTSLVVTELFLDLNGLELTATDAEVVRVWMALADSRSDMTEAKFAEWLRAHVEDRPTCSTPKSR</sequence>
<dbReference type="InterPro" id="IPR006440">
    <property type="entry name" value="Doc"/>
</dbReference>
<dbReference type="NCBIfam" id="TIGR01550">
    <property type="entry name" value="DOC_P1"/>
    <property type="match status" value="1"/>
</dbReference>
<organism evidence="2 3">
    <name type="scientific">Microvirga alba</name>
    <dbReference type="NCBI Taxonomy" id="2791025"/>
    <lineage>
        <taxon>Bacteria</taxon>
        <taxon>Pseudomonadati</taxon>
        <taxon>Pseudomonadota</taxon>
        <taxon>Alphaproteobacteria</taxon>
        <taxon>Hyphomicrobiales</taxon>
        <taxon>Methylobacteriaceae</taxon>
        <taxon>Microvirga</taxon>
    </lineage>
</organism>
<gene>
    <name evidence="2" type="ORF">I2H38_18400</name>
</gene>
<accession>A0A931BR18</accession>
<dbReference type="RefSeq" id="WP_196273336.1">
    <property type="nucleotide sequence ID" value="NZ_JADQDO010000012.1"/>
</dbReference>
<dbReference type="PANTHER" id="PTHR39426">
    <property type="entry name" value="HOMOLOGY TO DEATH-ON-CURING PROTEIN OF PHAGE P1"/>
    <property type="match status" value="1"/>
</dbReference>
<dbReference type="InterPro" id="IPR003812">
    <property type="entry name" value="Fido"/>
</dbReference>
<dbReference type="PANTHER" id="PTHR39426:SF1">
    <property type="entry name" value="HOMOLOGY TO DEATH-ON-CURING PROTEIN OF PHAGE P1"/>
    <property type="match status" value="1"/>
</dbReference>
<evidence type="ECO:0000259" key="1">
    <source>
        <dbReference type="PROSITE" id="PS51459"/>
    </source>
</evidence>
<evidence type="ECO:0000313" key="3">
    <source>
        <dbReference type="Proteomes" id="UP000599312"/>
    </source>
</evidence>
<dbReference type="Gene3D" id="1.20.120.1870">
    <property type="entry name" value="Fic/DOC protein, Fido domain"/>
    <property type="match status" value="1"/>
</dbReference>
<proteinExistence type="predicted"/>
<keyword evidence="3" id="KW-1185">Reference proteome</keyword>
<dbReference type="AlphaFoldDB" id="A0A931BR18"/>
<dbReference type="GO" id="GO:0016301">
    <property type="term" value="F:kinase activity"/>
    <property type="evidence" value="ECO:0007669"/>
    <property type="project" value="InterPro"/>
</dbReference>
<name>A0A931BR18_9HYPH</name>
<dbReference type="PIRSF" id="PIRSF018297">
    <property type="entry name" value="Doc"/>
    <property type="match status" value="1"/>
</dbReference>
<dbReference type="Pfam" id="PF02661">
    <property type="entry name" value="Fic"/>
    <property type="match status" value="1"/>
</dbReference>
<evidence type="ECO:0000313" key="2">
    <source>
        <dbReference type="EMBL" id="MBF9235346.1"/>
    </source>
</evidence>
<dbReference type="SUPFAM" id="SSF140931">
    <property type="entry name" value="Fic-like"/>
    <property type="match status" value="1"/>
</dbReference>
<dbReference type="InterPro" id="IPR053737">
    <property type="entry name" value="Type_II_TA_Toxin"/>
</dbReference>